<dbReference type="Gene3D" id="2.60.120.260">
    <property type="entry name" value="Galactose-binding domain-like"/>
    <property type="match status" value="2"/>
</dbReference>
<dbReference type="InterPro" id="IPR001944">
    <property type="entry name" value="Glycoside_Hdrlase_35"/>
</dbReference>
<dbReference type="GO" id="GO:0005975">
    <property type="term" value="P:carbohydrate metabolic process"/>
    <property type="evidence" value="ECO:0007669"/>
    <property type="project" value="InterPro"/>
</dbReference>
<dbReference type="AlphaFoldDB" id="A0A3N4RRZ0"/>
<evidence type="ECO:0000313" key="9">
    <source>
        <dbReference type="Proteomes" id="UP000266906"/>
    </source>
</evidence>
<sequence length="575" mass="63515">MRVLSGAMHYFRTLPQQWPDRLRKLRAMGLDTVETYVPWNLHEPRPGEFDFTGPLDLERFLDEAAAAGLWAIVRPGPYICAEFDNGGLPSWLPGPLRCADPGFLEPMDRYFDQVVPLIARHQATRGGRVTMVQVENEYGSYGNDRTYLQHIADGLRDRGIEVPLFTSDGAGDLFLTGGTLPGVQATVNFGGRAGEQFAAFTKHRPQDPLFCMEYWNGWFDHWRDQHIVRDPADAAAGLDDILSRGASVNIYMAVGGTNFGFTAGANADGPYVDGAYQPTVTSYDYDAPIAEDGTLTPKYHAYREVLKNHTALPPLPEEDHPTLPAARLEAVDRLALLDCLDVLSTGTVRSAVPPTFEELGISHGLAVHTTRVSGPRDEPGMPLRTPGLRDRAHVFLDRQPLGVLERDTAEELPELRVPADGADLTLVVESMGRVNYGPLTGERKGITRGVLHERQFLFGWETEPVPLDDISGLPWGRPSALPGPAFLRTHLEVAEPADGYLALSGWGKGHVWINGFHLGRYWQTGPQETLYLPWPLLHRGSNEITVLELDRVPARPLITIEPAPSLGTPRESHSK</sequence>
<dbReference type="Proteomes" id="UP000266906">
    <property type="component" value="Unassembled WGS sequence"/>
</dbReference>
<dbReference type="InterPro" id="IPR031330">
    <property type="entry name" value="Gly_Hdrlase_35_cat"/>
</dbReference>
<name>A0A3N4RRZ0_9ACTN</name>
<keyword evidence="3" id="KW-0326">Glycosidase</keyword>
<comment type="similarity">
    <text evidence="1">Belongs to the glycosyl hydrolase 35 family.</text>
</comment>
<keyword evidence="2" id="KW-0378">Hydrolase</keyword>
<proteinExistence type="inferred from homology"/>
<dbReference type="InterPro" id="IPR048912">
    <property type="entry name" value="BetaGal1-like_ABD1"/>
</dbReference>
<dbReference type="Pfam" id="PF01301">
    <property type="entry name" value="Glyco_hydro_35"/>
    <property type="match status" value="1"/>
</dbReference>
<dbReference type="InterPro" id="IPR026283">
    <property type="entry name" value="B-gal_1-like"/>
</dbReference>
<feature type="active site" description="Nucleophile" evidence="4">
    <location>
        <position position="213"/>
    </location>
</feature>
<protein>
    <submittedName>
        <fullName evidence="8">Beta-galactosidase</fullName>
    </submittedName>
</protein>
<accession>A0A3N4RRZ0</accession>
<feature type="active site" description="Proton donor" evidence="4">
    <location>
        <position position="137"/>
    </location>
</feature>
<dbReference type="PIRSF" id="PIRSF006336">
    <property type="entry name" value="B-gal"/>
    <property type="match status" value="1"/>
</dbReference>
<feature type="domain" description="Glycoside hydrolase 35 catalytic" evidence="5">
    <location>
        <begin position="2"/>
        <end position="308"/>
    </location>
</feature>
<dbReference type="EMBL" id="RKQG01000001">
    <property type="protein sequence ID" value="RPE36168.1"/>
    <property type="molecule type" value="Genomic_DNA"/>
</dbReference>
<dbReference type="GO" id="GO:0004565">
    <property type="term" value="F:beta-galactosidase activity"/>
    <property type="evidence" value="ECO:0007669"/>
    <property type="project" value="InterPro"/>
</dbReference>
<comment type="caution">
    <text evidence="8">The sequence shown here is derived from an EMBL/GenBank/DDBJ whole genome shotgun (WGS) entry which is preliminary data.</text>
</comment>
<evidence type="ECO:0000259" key="5">
    <source>
        <dbReference type="Pfam" id="PF01301"/>
    </source>
</evidence>
<dbReference type="SUPFAM" id="SSF49785">
    <property type="entry name" value="Galactose-binding domain-like"/>
    <property type="match status" value="1"/>
</dbReference>
<dbReference type="RefSeq" id="WP_244259970.1">
    <property type="nucleotide sequence ID" value="NZ_RKQG01000001.1"/>
</dbReference>
<evidence type="ECO:0000256" key="2">
    <source>
        <dbReference type="ARBA" id="ARBA00022801"/>
    </source>
</evidence>
<evidence type="ECO:0000313" key="8">
    <source>
        <dbReference type="EMBL" id="RPE36168.1"/>
    </source>
</evidence>
<dbReference type="SUPFAM" id="SSF51445">
    <property type="entry name" value="(Trans)glycosidases"/>
    <property type="match status" value="1"/>
</dbReference>
<evidence type="ECO:0000259" key="7">
    <source>
        <dbReference type="Pfam" id="PF21467"/>
    </source>
</evidence>
<keyword evidence="9" id="KW-1185">Reference proteome</keyword>
<evidence type="ECO:0000256" key="1">
    <source>
        <dbReference type="ARBA" id="ARBA00009809"/>
    </source>
</evidence>
<evidence type="ECO:0000259" key="6">
    <source>
        <dbReference type="Pfam" id="PF21317"/>
    </source>
</evidence>
<feature type="domain" description="Beta-galactosidase galactose-binding" evidence="7">
    <location>
        <begin position="484"/>
        <end position="542"/>
    </location>
</feature>
<evidence type="ECO:0000256" key="3">
    <source>
        <dbReference type="ARBA" id="ARBA00023295"/>
    </source>
</evidence>
<dbReference type="Pfam" id="PF21317">
    <property type="entry name" value="BetaGal_ABD_1"/>
    <property type="match status" value="1"/>
</dbReference>
<reference evidence="8 9" key="1">
    <citation type="submission" date="2018-11" db="EMBL/GenBank/DDBJ databases">
        <title>Sequencing the genomes of 1000 actinobacteria strains.</title>
        <authorList>
            <person name="Klenk H.-P."/>
        </authorList>
    </citation>
    <scope>NUCLEOTIDE SEQUENCE [LARGE SCALE GENOMIC DNA]</scope>
    <source>
        <strain evidence="8 9">DSM 44781</strain>
    </source>
</reference>
<dbReference type="PRINTS" id="PR00742">
    <property type="entry name" value="GLHYDRLASE35"/>
</dbReference>
<dbReference type="PANTHER" id="PTHR23421">
    <property type="entry name" value="BETA-GALACTOSIDASE RELATED"/>
    <property type="match status" value="1"/>
</dbReference>
<gene>
    <name evidence="8" type="ORF">EDD38_4536</name>
</gene>
<dbReference type="InterPro" id="IPR008979">
    <property type="entry name" value="Galactose-bd-like_sf"/>
</dbReference>
<feature type="domain" description="Beta-galactosidase 1-like first all-beta" evidence="6">
    <location>
        <begin position="353"/>
        <end position="465"/>
    </location>
</feature>
<dbReference type="Gene3D" id="3.20.20.80">
    <property type="entry name" value="Glycosidases"/>
    <property type="match status" value="1"/>
</dbReference>
<evidence type="ECO:0000256" key="4">
    <source>
        <dbReference type="PIRSR" id="PIRSR006336-1"/>
    </source>
</evidence>
<dbReference type="InterPro" id="IPR017853">
    <property type="entry name" value="GH"/>
</dbReference>
<dbReference type="Pfam" id="PF21467">
    <property type="entry name" value="BetaGal_gal-bd"/>
    <property type="match status" value="1"/>
</dbReference>
<organism evidence="8 9">
    <name type="scientific">Kitasatospora cineracea</name>
    <dbReference type="NCBI Taxonomy" id="88074"/>
    <lineage>
        <taxon>Bacteria</taxon>
        <taxon>Bacillati</taxon>
        <taxon>Actinomycetota</taxon>
        <taxon>Actinomycetes</taxon>
        <taxon>Kitasatosporales</taxon>
        <taxon>Streptomycetaceae</taxon>
        <taxon>Kitasatospora</taxon>
    </lineage>
</organism>
<dbReference type="InterPro" id="IPR048913">
    <property type="entry name" value="BetaGal_gal-bd"/>
</dbReference>